<protein>
    <submittedName>
        <fullName evidence="2">Uncharacterized protein</fullName>
    </submittedName>
</protein>
<reference evidence="2" key="2">
    <citation type="submission" date="2025-09" db="UniProtKB">
        <authorList>
            <consortium name="Ensembl"/>
        </authorList>
    </citation>
    <scope>IDENTIFICATION</scope>
</reference>
<name>A0A8B9EP00_ANSCY</name>
<evidence type="ECO:0000313" key="3">
    <source>
        <dbReference type="Proteomes" id="UP000694521"/>
    </source>
</evidence>
<sequence length="103" mass="11645">MNINMLFSVILPWLHFSLLYEQKLGFLLPVKTPILSSILVLQENSSSLYQVLLWRQGVGGKLVKISLVFGKCYKSFYSGRSNSMTSSITLKGGNLQNGLFFFF</sequence>
<dbReference type="AlphaFoldDB" id="A0A8B9EP00"/>
<dbReference type="Proteomes" id="UP000694521">
    <property type="component" value="Unplaced"/>
</dbReference>
<proteinExistence type="predicted"/>
<evidence type="ECO:0000313" key="2">
    <source>
        <dbReference type="Ensembl" id="ENSACDP00005024467.1"/>
    </source>
</evidence>
<dbReference type="Ensembl" id="ENSACDT00005029234.1">
    <property type="protein sequence ID" value="ENSACDP00005024467.1"/>
    <property type="gene ID" value="ENSACDG00005017734.1"/>
</dbReference>
<accession>A0A8B9EP00</accession>
<reference evidence="2" key="1">
    <citation type="submission" date="2025-08" db="UniProtKB">
        <authorList>
            <consortium name="Ensembl"/>
        </authorList>
    </citation>
    <scope>IDENTIFICATION</scope>
</reference>
<organism evidence="2 3">
    <name type="scientific">Anser cygnoides</name>
    <name type="common">Swan goose</name>
    <dbReference type="NCBI Taxonomy" id="8845"/>
    <lineage>
        <taxon>Eukaryota</taxon>
        <taxon>Metazoa</taxon>
        <taxon>Chordata</taxon>
        <taxon>Craniata</taxon>
        <taxon>Vertebrata</taxon>
        <taxon>Euteleostomi</taxon>
        <taxon>Archelosauria</taxon>
        <taxon>Archosauria</taxon>
        <taxon>Dinosauria</taxon>
        <taxon>Saurischia</taxon>
        <taxon>Theropoda</taxon>
        <taxon>Coelurosauria</taxon>
        <taxon>Aves</taxon>
        <taxon>Neognathae</taxon>
        <taxon>Galloanserae</taxon>
        <taxon>Anseriformes</taxon>
        <taxon>Anatidae</taxon>
        <taxon>Anserinae</taxon>
        <taxon>Anser</taxon>
    </lineage>
</organism>
<feature type="signal peptide" evidence="1">
    <location>
        <begin position="1"/>
        <end position="25"/>
    </location>
</feature>
<keyword evidence="1" id="KW-0732">Signal</keyword>
<feature type="chain" id="PRO_5034924557" evidence="1">
    <location>
        <begin position="26"/>
        <end position="103"/>
    </location>
</feature>
<evidence type="ECO:0000256" key="1">
    <source>
        <dbReference type="SAM" id="SignalP"/>
    </source>
</evidence>
<keyword evidence="3" id="KW-1185">Reference proteome</keyword>